<accession>A0A8C1T8B5</accession>
<dbReference type="InterPro" id="IPR013783">
    <property type="entry name" value="Ig-like_fold"/>
</dbReference>
<name>A0A8C1T8B5_CYPCA</name>
<organism evidence="1 2">
    <name type="scientific">Cyprinus carpio</name>
    <name type="common">Common carp</name>
    <dbReference type="NCBI Taxonomy" id="7962"/>
    <lineage>
        <taxon>Eukaryota</taxon>
        <taxon>Metazoa</taxon>
        <taxon>Chordata</taxon>
        <taxon>Craniata</taxon>
        <taxon>Vertebrata</taxon>
        <taxon>Euteleostomi</taxon>
        <taxon>Actinopterygii</taxon>
        <taxon>Neopterygii</taxon>
        <taxon>Teleostei</taxon>
        <taxon>Ostariophysi</taxon>
        <taxon>Cypriniformes</taxon>
        <taxon>Cyprinidae</taxon>
        <taxon>Cyprininae</taxon>
        <taxon>Cyprinus</taxon>
    </lineage>
</organism>
<evidence type="ECO:0000313" key="1">
    <source>
        <dbReference type="Ensembl" id="ENSCCRP00015019118.1"/>
    </source>
</evidence>
<evidence type="ECO:0008006" key="3">
    <source>
        <dbReference type="Google" id="ProtNLM"/>
    </source>
</evidence>
<dbReference type="Gene3D" id="2.60.40.10">
    <property type="entry name" value="Immunoglobulins"/>
    <property type="match status" value="1"/>
</dbReference>
<dbReference type="Proteomes" id="UP000694700">
    <property type="component" value="Unplaced"/>
</dbReference>
<proteinExistence type="predicted"/>
<dbReference type="Ensembl" id="ENSCCRT00015019801.1">
    <property type="protein sequence ID" value="ENSCCRP00015019118.1"/>
    <property type="gene ID" value="ENSCCRG00015008307.1"/>
</dbReference>
<dbReference type="AlphaFoldDB" id="A0A8C1T8B5"/>
<reference evidence="1" key="1">
    <citation type="submission" date="2025-08" db="UniProtKB">
        <authorList>
            <consortium name="Ensembl"/>
        </authorList>
    </citation>
    <scope>IDENTIFICATION</scope>
</reference>
<sequence>MTAHTHTHKHTLTSNCQFVFAGMFCHADAVKSVSVLEGDPVFLSTDVSKQHHEPMRWYFNDSLIALIIGHLNTSCLYDGEDGRFRDRLKVDYETGSLNITNITTEHAGRYEAELIRSESSGKSQSLNRNRKCDSTKITKKNINPEDIIITFRLTVSASDFGKNKNEPQIVPQDKEKKISMCHPPFFFVKLHKKYITM</sequence>
<dbReference type="PANTHER" id="PTHR21063">
    <property type="entry name" value="LFA-3"/>
    <property type="match status" value="1"/>
</dbReference>
<protein>
    <recommendedName>
        <fullName evidence="3">Immunoglobulin subtype domain-containing protein</fullName>
    </recommendedName>
</protein>
<evidence type="ECO:0000313" key="2">
    <source>
        <dbReference type="Proteomes" id="UP000694700"/>
    </source>
</evidence>
<dbReference type="InterPro" id="IPR036179">
    <property type="entry name" value="Ig-like_dom_sf"/>
</dbReference>
<dbReference type="SUPFAM" id="SSF48726">
    <property type="entry name" value="Immunoglobulin"/>
    <property type="match status" value="1"/>
</dbReference>
<dbReference type="PANTHER" id="PTHR21063:SF4">
    <property type="entry name" value="CD48 ANTIGEN-RELATED"/>
    <property type="match status" value="1"/>
</dbReference>